<dbReference type="Pfam" id="PF11255">
    <property type="entry name" value="DUF3054"/>
    <property type="match status" value="1"/>
</dbReference>
<feature type="transmembrane region" description="Helical" evidence="1">
    <location>
        <begin position="79"/>
        <end position="95"/>
    </location>
</feature>
<protein>
    <submittedName>
        <fullName evidence="2">Membrane protein</fullName>
    </submittedName>
</protein>
<evidence type="ECO:0000256" key="1">
    <source>
        <dbReference type="SAM" id="Phobius"/>
    </source>
</evidence>
<keyword evidence="1" id="KW-0812">Transmembrane</keyword>
<name>A0A916T8K3_9MICO</name>
<comment type="caution">
    <text evidence="2">The sequence shown here is derived from an EMBL/GenBank/DDBJ whole genome shotgun (WGS) entry which is preliminary data.</text>
</comment>
<dbReference type="AlphaFoldDB" id="A0A916T8K3"/>
<dbReference type="Proteomes" id="UP000636793">
    <property type="component" value="Unassembled WGS sequence"/>
</dbReference>
<organism evidence="2 3">
    <name type="scientific">Flexivirga endophytica</name>
    <dbReference type="NCBI Taxonomy" id="1849103"/>
    <lineage>
        <taxon>Bacteria</taxon>
        <taxon>Bacillati</taxon>
        <taxon>Actinomycetota</taxon>
        <taxon>Actinomycetes</taxon>
        <taxon>Micrococcales</taxon>
        <taxon>Dermacoccaceae</taxon>
        <taxon>Flexivirga</taxon>
    </lineage>
</organism>
<accession>A0A916T8K3</accession>
<reference evidence="2" key="2">
    <citation type="submission" date="2020-09" db="EMBL/GenBank/DDBJ databases">
        <authorList>
            <person name="Sun Q."/>
            <person name="Zhou Y."/>
        </authorList>
    </citation>
    <scope>NUCLEOTIDE SEQUENCE</scope>
    <source>
        <strain evidence="2">CGMCC 1.15085</strain>
    </source>
</reference>
<feature type="transmembrane region" description="Helical" evidence="1">
    <location>
        <begin position="101"/>
        <end position="122"/>
    </location>
</feature>
<sequence>MTPATSEPAATRNRVRVALGLDVLVVLVFAGVGRASHHESNPVLDALQTAWPFLVGAAIGWLVVRAVFGELPLRLRTGWPVWLCAVAGGMLLRQLTGRGTALPFIVVATIFLGVFLLGWRLVAELRSRKAHL</sequence>
<dbReference type="EMBL" id="BMHI01000004">
    <property type="protein sequence ID" value="GGB35805.1"/>
    <property type="molecule type" value="Genomic_DNA"/>
</dbReference>
<feature type="transmembrane region" description="Helical" evidence="1">
    <location>
        <begin position="49"/>
        <end position="67"/>
    </location>
</feature>
<feature type="transmembrane region" description="Helical" evidence="1">
    <location>
        <begin position="17"/>
        <end position="37"/>
    </location>
</feature>
<dbReference type="RefSeq" id="WP_188837651.1">
    <property type="nucleotide sequence ID" value="NZ_BMHI01000004.1"/>
</dbReference>
<proteinExistence type="predicted"/>
<keyword evidence="3" id="KW-1185">Reference proteome</keyword>
<gene>
    <name evidence="2" type="ORF">GCM10011492_28120</name>
</gene>
<dbReference type="InterPro" id="IPR021414">
    <property type="entry name" value="DUF3054"/>
</dbReference>
<keyword evidence="1" id="KW-1133">Transmembrane helix</keyword>
<evidence type="ECO:0000313" key="3">
    <source>
        <dbReference type="Proteomes" id="UP000636793"/>
    </source>
</evidence>
<reference evidence="2" key="1">
    <citation type="journal article" date="2014" name="Int. J. Syst. Evol. Microbiol.">
        <title>Complete genome sequence of Corynebacterium casei LMG S-19264T (=DSM 44701T), isolated from a smear-ripened cheese.</title>
        <authorList>
            <consortium name="US DOE Joint Genome Institute (JGI-PGF)"/>
            <person name="Walter F."/>
            <person name="Albersmeier A."/>
            <person name="Kalinowski J."/>
            <person name="Ruckert C."/>
        </authorList>
    </citation>
    <scope>NUCLEOTIDE SEQUENCE</scope>
    <source>
        <strain evidence="2">CGMCC 1.15085</strain>
    </source>
</reference>
<keyword evidence="1" id="KW-0472">Membrane</keyword>
<evidence type="ECO:0000313" key="2">
    <source>
        <dbReference type="EMBL" id="GGB35805.1"/>
    </source>
</evidence>